<gene>
    <name evidence="1" type="ORF">CDAR_195521</name>
</gene>
<dbReference type="EMBL" id="BPLQ01001458">
    <property type="protein sequence ID" value="GIX81959.1"/>
    <property type="molecule type" value="Genomic_DNA"/>
</dbReference>
<protein>
    <submittedName>
        <fullName evidence="1">Uncharacterized protein</fullName>
    </submittedName>
</protein>
<sequence length="111" mass="12600">MFIISICSELNLRNIQVISSPKRELSSQAAATRVADGKARTATREREREPISDNGFRVTAMSIKVKPRSLWINKMLTFTGWEGRDKMCAEMYRGMLVFVIKVKCQSGTLLE</sequence>
<keyword evidence="2" id="KW-1185">Reference proteome</keyword>
<comment type="caution">
    <text evidence="1">The sequence shown here is derived from an EMBL/GenBank/DDBJ whole genome shotgun (WGS) entry which is preliminary data.</text>
</comment>
<name>A0AAV4NEV9_9ARAC</name>
<evidence type="ECO:0000313" key="2">
    <source>
        <dbReference type="Proteomes" id="UP001054837"/>
    </source>
</evidence>
<dbReference type="Proteomes" id="UP001054837">
    <property type="component" value="Unassembled WGS sequence"/>
</dbReference>
<reference evidence="1 2" key="1">
    <citation type="submission" date="2021-06" db="EMBL/GenBank/DDBJ databases">
        <title>Caerostris darwini draft genome.</title>
        <authorList>
            <person name="Kono N."/>
            <person name="Arakawa K."/>
        </authorList>
    </citation>
    <scope>NUCLEOTIDE SEQUENCE [LARGE SCALE GENOMIC DNA]</scope>
</reference>
<accession>A0AAV4NEV9</accession>
<dbReference type="AlphaFoldDB" id="A0AAV4NEV9"/>
<organism evidence="1 2">
    <name type="scientific">Caerostris darwini</name>
    <dbReference type="NCBI Taxonomy" id="1538125"/>
    <lineage>
        <taxon>Eukaryota</taxon>
        <taxon>Metazoa</taxon>
        <taxon>Ecdysozoa</taxon>
        <taxon>Arthropoda</taxon>
        <taxon>Chelicerata</taxon>
        <taxon>Arachnida</taxon>
        <taxon>Araneae</taxon>
        <taxon>Araneomorphae</taxon>
        <taxon>Entelegynae</taxon>
        <taxon>Araneoidea</taxon>
        <taxon>Araneidae</taxon>
        <taxon>Caerostris</taxon>
    </lineage>
</organism>
<proteinExistence type="predicted"/>
<evidence type="ECO:0000313" key="1">
    <source>
        <dbReference type="EMBL" id="GIX81959.1"/>
    </source>
</evidence>